<dbReference type="HOGENOM" id="CLU_096795_0_1_6"/>
<dbReference type="KEGG" id="hch:HCH_04345"/>
<reference evidence="2 3" key="1">
    <citation type="journal article" date="2005" name="Nucleic Acids Res.">
        <title>Genomic blueprint of Hahella chejuensis, a marine microbe producing an algicidal agent.</title>
        <authorList>
            <person name="Jeong H."/>
            <person name="Yim J.H."/>
            <person name="Lee C."/>
            <person name="Choi S.-H."/>
            <person name="Park Y.K."/>
            <person name="Yoon S.H."/>
            <person name="Hur C.-G."/>
            <person name="Kang H.-Y."/>
            <person name="Kim D."/>
            <person name="Lee H.H."/>
            <person name="Park K.H."/>
            <person name="Park S.-H."/>
            <person name="Park H.-S."/>
            <person name="Lee H.K."/>
            <person name="Oh T.K."/>
            <person name="Kim J.F."/>
        </authorList>
    </citation>
    <scope>NUCLEOTIDE SEQUENCE [LARGE SCALE GENOMIC DNA]</scope>
    <source>
        <strain evidence="2 3">KCTC 2396</strain>
    </source>
</reference>
<evidence type="ECO:0000259" key="1">
    <source>
        <dbReference type="PROSITE" id="PS51186"/>
    </source>
</evidence>
<gene>
    <name evidence="2" type="ordered locus">HCH_04345</name>
</gene>
<dbReference type="RefSeq" id="WP_011398118.1">
    <property type="nucleotide sequence ID" value="NC_007645.1"/>
</dbReference>
<feature type="domain" description="N-acetyltransferase" evidence="1">
    <location>
        <begin position="8"/>
        <end position="161"/>
    </location>
</feature>
<dbReference type="STRING" id="349521.HCH_04345"/>
<organism evidence="2 3">
    <name type="scientific">Hahella chejuensis (strain KCTC 2396)</name>
    <dbReference type="NCBI Taxonomy" id="349521"/>
    <lineage>
        <taxon>Bacteria</taxon>
        <taxon>Pseudomonadati</taxon>
        <taxon>Pseudomonadota</taxon>
        <taxon>Gammaproteobacteria</taxon>
        <taxon>Oceanospirillales</taxon>
        <taxon>Hahellaceae</taxon>
        <taxon>Hahella</taxon>
    </lineage>
</organism>
<dbReference type="Gene3D" id="3.40.630.30">
    <property type="match status" value="1"/>
</dbReference>
<name>Q2SE73_HAHCH</name>
<dbReference type="EMBL" id="CP000155">
    <property type="protein sequence ID" value="ABC31051.1"/>
    <property type="molecule type" value="Genomic_DNA"/>
</dbReference>
<dbReference type="AlphaFoldDB" id="Q2SE73"/>
<dbReference type="eggNOG" id="COG0456">
    <property type="taxonomic scope" value="Bacteria"/>
</dbReference>
<proteinExistence type="predicted"/>
<evidence type="ECO:0000313" key="2">
    <source>
        <dbReference type="EMBL" id="ABC31051.1"/>
    </source>
</evidence>
<dbReference type="Proteomes" id="UP000000238">
    <property type="component" value="Chromosome"/>
</dbReference>
<keyword evidence="3" id="KW-1185">Reference proteome</keyword>
<protein>
    <submittedName>
        <fullName evidence="2">Histone acetyltransferase HPA2/related acetyltransferase</fullName>
    </submittedName>
</protein>
<dbReference type="InterPro" id="IPR000182">
    <property type="entry name" value="GNAT_dom"/>
</dbReference>
<dbReference type="OrthoDB" id="9797456at2"/>
<sequence length="161" mass="18167">MSGEAEQMKFLCLKHTQADIARELYELFQSAYRVEAKLIGVEQFPPLRRTAADIMRSSTQFLGYRQVSRLVAAVEIERQGEWLSIHSLVVVPDMFRQGFANGLLEYVFTQSHQFGRAKGVKVSTAAVNAPAISLYERFGFRKVGENRTPEGISVVSFEALF</sequence>
<dbReference type="SUPFAM" id="SSF55729">
    <property type="entry name" value="Acyl-CoA N-acyltransferases (Nat)"/>
    <property type="match status" value="1"/>
</dbReference>
<dbReference type="InterPro" id="IPR016181">
    <property type="entry name" value="Acyl_CoA_acyltransferase"/>
</dbReference>
<evidence type="ECO:0000313" key="3">
    <source>
        <dbReference type="Proteomes" id="UP000000238"/>
    </source>
</evidence>
<dbReference type="Pfam" id="PF13673">
    <property type="entry name" value="Acetyltransf_10"/>
    <property type="match status" value="1"/>
</dbReference>
<accession>Q2SE73</accession>
<dbReference type="GO" id="GO:0016747">
    <property type="term" value="F:acyltransferase activity, transferring groups other than amino-acyl groups"/>
    <property type="evidence" value="ECO:0007669"/>
    <property type="project" value="InterPro"/>
</dbReference>
<keyword evidence="2" id="KW-0808">Transferase</keyword>
<dbReference type="PROSITE" id="PS51186">
    <property type="entry name" value="GNAT"/>
    <property type="match status" value="1"/>
</dbReference>